<dbReference type="GO" id="GO:0005886">
    <property type="term" value="C:plasma membrane"/>
    <property type="evidence" value="ECO:0007669"/>
    <property type="project" value="UniProtKB-SubCell"/>
</dbReference>
<feature type="compositionally biased region" description="Low complexity" evidence="12">
    <location>
        <begin position="22"/>
        <end position="32"/>
    </location>
</feature>
<reference evidence="14 15" key="1">
    <citation type="journal article" date="2010" name="Stand. Genomic Sci.">
        <title>Complete genome sequence of Conexibacter woesei type strain (ID131577).</title>
        <authorList>
            <person name="Pukall R."/>
            <person name="Lapidus A."/>
            <person name="Glavina Del Rio T."/>
            <person name="Copeland A."/>
            <person name="Tice H."/>
            <person name="Cheng J.-F."/>
            <person name="Lucas S."/>
            <person name="Chen F."/>
            <person name="Nolan M."/>
            <person name="Bruce D."/>
            <person name="Goodwin L."/>
            <person name="Pitluck S."/>
            <person name="Mavromatis K."/>
            <person name="Ivanova N."/>
            <person name="Ovchinnikova G."/>
            <person name="Pati A."/>
            <person name="Chen A."/>
            <person name="Palaniappan K."/>
            <person name="Land M."/>
            <person name="Hauser L."/>
            <person name="Chang Y.-J."/>
            <person name="Jeffries C.D."/>
            <person name="Chain P."/>
            <person name="Meincke L."/>
            <person name="Sims D."/>
            <person name="Brettin T."/>
            <person name="Detter J.C."/>
            <person name="Rohde M."/>
            <person name="Goeker M."/>
            <person name="Bristow J."/>
            <person name="Eisen J.A."/>
            <person name="Markowitz V."/>
            <person name="Kyrpides N.C."/>
            <person name="Klenk H.-P."/>
            <person name="Hugenholtz P."/>
        </authorList>
    </citation>
    <scope>NUCLEOTIDE SEQUENCE [LARGE SCALE GENOMIC DNA]</scope>
    <source>
        <strain evidence="15">DSM 14684 / CIP 108061 / JCM 11494 / NBRC 100937 / ID131577</strain>
    </source>
</reference>
<dbReference type="FunFam" id="3.40.50.300:FF:000056">
    <property type="entry name" value="Cell division ATP-binding protein FtsE"/>
    <property type="match status" value="1"/>
</dbReference>
<comment type="subunit">
    <text evidence="10 11">Homodimer. Forms a membrane-associated complex with FtsX.</text>
</comment>
<dbReference type="STRING" id="469383.Cwoe_4587"/>
<proteinExistence type="inferred from homology"/>
<dbReference type="GO" id="GO:0051301">
    <property type="term" value="P:cell division"/>
    <property type="evidence" value="ECO:0007669"/>
    <property type="project" value="UniProtKB-UniRule"/>
</dbReference>
<evidence type="ECO:0000256" key="12">
    <source>
        <dbReference type="SAM" id="MobiDB-lite"/>
    </source>
</evidence>
<evidence type="ECO:0000256" key="8">
    <source>
        <dbReference type="ARBA" id="ARBA00023306"/>
    </source>
</evidence>
<feature type="domain" description="ABC transporter" evidence="13">
    <location>
        <begin position="40"/>
        <end position="275"/>
    </location>
</feature>
<evidence type="ECO:0000259" key="13">
    <source>
        <dbReference type="PROSITE" id="PS50893"/>
    </source>
</evidence>
<feature type="compositionally biased region" description="Basic and acidic residues" evidence="12">
    <location>
        <begin position="298"/>
        <end position="309"/>
    </location>
</feature>
<keyword evidence="6 11" id="KW-0067">ATP-binding</keyword>
<evidence type="ECO:0000256" key="6">
    <source>
        <dbReference type="ARBA" id="ARBA00022840"/>
    </source>
</evidence>
<reference evidence="15" key="2">
    <citation type="submission" date="2010-01" db="EMBL/GenBank/DDBJ databases">
        <title>The complete genome of Conexibacter woesei DSM 14684.</title>
        <authorList>
            <consortium name="US DOE Joint Genome Institute (JGI-PGF)"/>
            <person name="Lucas S."/>
            <person name="Copeland A."/>
            <person name="Lapidus A."/>
            <person name="Glavina del Rio T."/>
            <person name="Dalin E."/>
            <person name="Tice H."/>
            <person name="Bruce D."/>
            <person name="Goodwin L."/>
            <person name="Pitluck S."/>
            <person name="Kyrpides N."/>
            <person name="Mavromatis K."/>
            <person name="Ivanova N."/>
            <person name="Mikhailova N."/>
            <person name="Chertkov O."/>
            <person name="Brettin T."/>
            <person name="Detter J.C."/>
            <person name="Han C."/>
            <person name="Larimer F."/>
            <person name="Land M."/>
            <person name="Hauser L."/>
            <person name="Markowitz V."/>
            <person name="Cheng J.-F."/>
            <person name="Hugenholtz P."/>
            <person name="Woyke T."/>
            <person name="Wu D."/>
            <person name="Pukall R."/>
            <person name="Steenblock K."/>
            <person name="Schneider S."/>
            <person name="Klenk H.-P."/>
            <person name="Eisen J.A."/>
        </authorList>
    </citation>
    <scope>NUCLEOTIDE SEQUENCE [LARGE SCALE GENOMIC DNA]</scope>
    <source>
        <strain evidence="15">DSM 14684 / CIP 108061 / JCM 11494 / NBRC 100937 / ID131577</strain>
    </source>
</reference>
<evidence type="ECO:0000256" key="9">
    <source>
        <dbReference type="ARBA" id="ARBA00054718"/>
    </source>
</evidence>
<sequence length="329" mass="35872" precursor="true">MALSVRRPSLGRRAVPAHPPKHVAASQSAPAASRRGTPVIDFKAVEKHYDVGAVGLDQASFSVQRGEFVFLVGSTGSGKSTIMRLLIKELEPTGGTIGVAGRDLSEITRRRVPYYRRNIGAVFQDFKLLPNRTVYDNVAYALQVTGGSRKDIRAKVPDILRLTGLSTKLHNYPDQLSGGEQQRVAIARAFVNHPPLLLADEPTGNLDPETSIGIMQLLYRINKTGTTVLVATHDHGMVDKMRRRVIELSKGRIVRDEATGLYARDESTREFAARLRNDAPVAPETMAVEASRGSRTARFREAAAARETAEAEATAAREAAAQDPTPSRK</sequence>
<dbReference type="PROSITE" id="PS00211">
    <property type="entry name" value="ABC_TRANSPORTER_1"/>
    <property type="match status" value="1"/>
</dbReference>
<keyword evidence="15" id="KW-1185">Reference proteome</keyword>
<dbReference type="HOGENOM" id="CLU_000604_1_22_11"/>
<dbReference type="NCBIfam" id="TIGR02673">
    <property type="entry name" value="FtsE"/>
    <property type="match status" value="1"/>
</dbReference>
<dbReference type="Pfam" id="PF00005">
    <property type="entry name" value="ABC_tran"/>
    <property type="match status" value="1"/>
</dbReference>
<dbReference type="InterPro" id="IPR003593">
    <property type="entry name" value="AAA+_ATPase"/>
</dbReference>
<dbReference type="GO" id="GO:0016887">
    <property type="term" value="F:ATP hydrolysis activity"/>
    <property type="evidence" value="ECO:0007669"/>
    <property type="project" value="InterPro"/>
</dbReference>
<name>D3F905_CONWI</name>
<dbReference type="PROSITE" id="PS50893">
    <property type="entry name" value="ABC_TRANSPORTER_2"/>
    <property type="match status" value="1"/>
</dbReference>
<dbReference type="Proteomes" id="UP000008229">
    <property type="component" value="Chromosome"/>
</dbReference>
<dbReference type="InterPro" id="IPR027417">
    <property type="entry name" value="P-loop_NTPase"/>
</dbReference>
<keyword evidence="7 11" id="KW-0472">Membrane</keyword>
<keyword evidence="5 11" id="KW-0547">Nucleotide-binding</keyword>
<evidence type="ECO:0000256" key="1">
    <source>
        <dbReference type="ARBA" id="ARBA00005417"/>
    </source>
</evidence>
<feature type="compositionally biased region" description="Low complexity" evidence="12">
    <location>
        <begin position="311"/>
        <end position="321"/>
    </location>
</feature>
<protein>
    <recommendedName>
        <fullName evidence="2 11">Cell division ATP-binding protein FtsE</fullName>
    </recommendedName>
</protein>
<keyword evidence="3 11" id="KW-1003">Cell membrane</keyword>
<comment type="subcellular location">
    <subcellularLocation>
        <location evidence="11">Cell membrane</location>
        <topology evidence="11">Peripheral membrane protein</topology>
        <orientation evidence="11">Cytoplasmic side</orientation>
    </subcellularLocation>
</comment>
<dbReference type="InterPro" id="IPR015854">
    <property type="entry name" value="ABC_transpr_LolD-like"/>
</dbReference>
<dbReference type="OrthoDB" id="9802264at2"/>
<gene>
    <name evidence="11" type="primary">ftsE</name>
    <name evidence="14" type="ordered locus">Cwoe_4587</name>
</gene>
<evidence type="ECO:0000256" key="2">
    <source>
        <dbReference type="ARBA" id="ARBA00020019"/>
    </source>
</evidence>
<dbReference type="RefSeq" id="WP_012936051.1">
    <property type="nucleotide sequence ID" value="NC_013739.1"/>
</dbReference>
<organism evidence="14 15">
    <name type="scientific">Conexibacter woesei (strain DSM 14684 / CCUG 47730 / CIP 108061 / JCM 11494 / NBRC 100937 / ID131577)</name>
    <dbReference type="NCBI Taxonomy" id="469383"/>
    <lineage>
        <taxon>Bacteria</taxon>
        <taxon>Bacillati</taxon>
        <taxon>Actinomycetota</taxon>
        <taxon>Thermoleophilia</taxon>
        <taxon>Solirubrobacterales</taxon>
        <taxon>Conexibacteraceae</taxon>
        <taxon>Conexibacter</taxon>
    </lineage>
</organism>
<dbReference type="KEGG" id="cwo:Cwoe_4587"/>
<dbReference type="InterPro" id="IPR017871">
    <property type="entry name" value="ABC_transporter-like_CS"/>
</dbReference>
<evidence type="ECO:0000256" key="4">
    <source>
        <dbReference type="ARBA" id="ARBA00022618"/>
    </source>
</evidence>
<dbReference type="eggNOG" id="COG2884">
    <property type="taxonomic scope" value="Bacteria"/>
</dbReference>
<keyword evidence="8 11" id="KW-0131">Cell cycle</keyword>
<evidence type="ECO:0000256" key="10">
    <source>
        <dbReference type="ARBA" id="ARBA00063837"/>
    </source>
</evidence>
<evidence type="ECO:0000256" key="3">
    <source>
        <dbReference type="ARBA" id="ARBA00022475"/>
    </source>
</evidence>
<dbReference type="GO" id="GO:0022857">
    <property type="term" value="F:transmembrane transporter activity"/>
    <property type="evidence" value="ECO:0007669"/>
    <property type="project" value="TreeGrafter"/>
</dbReference>
<evidence type="ECO:0000256" key="5">
    <source>
        <dbReference type="ARBA" id="ARBA00022741"/>
    </source>
</evidence>
<evidence type="ECO:0000313" key="14">
    <source>
        <dbReference type="EMBL" id="ADB53000.1"/>
    </source>
</evidence>
<dbReference type="SMART" id="SM00382">
    <property type="entry name" value="AAA"/>
    <property type="match status" value="1"/>
</dbReference>
<comment type="function">
    <text evidence="9">Part of the ABC transporter FtsEX involved in cellular division. Has ATPase activity.</text>
</comment>
<feature type="region of interest" description="Disordered" evidence="12">
    <location>
        <begin position="285"/>
        <end position="329"/>
    </location>
</feature>
<dbReference type="GO" id="GO:0005524">
    <property type="term" value="F:ATP binding"/>
    <property type="evidence" value="ECO:0007669"/>
    <property type="project" value="UniProtKB-UniRule"/>
</dbReference>
<dbReference type="AlphaFoldDB" id="D3F905"/>
<dbReference type="Gene3D" id="3.40.50.300">
    <property type="entry name" value="P-loop containing nucleotide triphosphate hydrolases"/>
    <property type="match status" value="1"/>
</dbReference>
<comment type="similarity">
    <text evidence="1 11">Belongs to the ABC transporter superfamily.</text>
</comment>
<dbReference type="InterPro" id="IPR005286">
    <property type="entry name" value="Cell_div_FtsE"/>
</dbReference>
<dbReference type="InterPro" id="IPR003439">
    <property type="entry name" value="ABC_transporter-like_ATP-bd"/>
</dbReference>
<dbReference type="SUPFAM" id="SSF52540">
    <property type="entry name" value="P-loop containing nucleoside triphosphate hydrolases"/>
    <property type="match status" value="1"/>
</dbReference>
<keyword evidence="4 11" id="KW-0132">Cell division</keyword>
<evidence type="ECO:0000313" key="15">
    <source>
        <dbReference type="Proteomes" id="UP000008229"/>
    </source>
</evidence>
<evidence type="ECO:0000256" key="11">
    <source>
        <dbReference type="RuleBase" id="RU365094"/>
    </source>
</evidence>
<dbReference type="PANTHER" id="PTHR24220:SF470">
    <property type="entry name" value="CELL DIVISION ATP-BINDING PROTEIN FTSE"/>
    <property type="match status" value="1"/>
</dbReference>
<accession>D3F905</accession>
<dbReference type="EMBL" id="CP001854">
    <property type="protein sequence ID" value="ADB53000.1"/>
    <property type="molecule type" value="Genomic_DNA"/>
</dbReference>
<dbReference type="PANTHER" id="PTHR24220">
    <property type="entry name" value="IMPORT ATP-BINDING PROTEIN"/>
    <property type="match status" value="1"/>
</dbReference>
<evidence type="ECO:0000256" key="7">
    <source>
        <dbReference type="ARBA" id="ARBA00023136"/>
    </source>
</evidence>
<feature type="region of interest" description="Disordered" evidence="12">
    <location>
        <begin position="1"/>
        <end position="32"/>
    </location>
</feature>